<dbReference type="Proteomes" id="UP000613974">
    <property type="component" value="Unassembled WGS sequence"/>
</dbReference>
<feature type="region of interest" description="Disordered" evidence="7">
    <location>
        <begin position="563"/>
        <end position="615"/>
    </location>
</feature>
<dbReference type="InterPro" id="IPR002772">
    <property type="entry name" value="Glyco_hydro_3_C"/>
</dbReference>
<evidence type="ECO:0000313" key="10">
    <source>
        <dbReference type="EMBL" id="GHI74325.1"/>
    </source>
</evidence>
<comment type="similarity">
    <text evidence="2">Belongs to the glycosyl hydrolase 3 family.</text>
</comment>
<organism evidence="10 11">
    <name type="scientific">Streptomyces nojiriensis</name>
    <dbReference type="NCBI Taxonomy" id="66374"/>
    <lineage>
        <taxon>Bacteria</taxon>
        <taxon>Bacillati</taxon>
        <taxon>Actinomycetota</taxon>
        <taxon>Actinomycetes</taxon>
        <taxon>Kitasatosporales</taxon>
        <taxon>Streptomycetaceae</taxon>
        <taxon>Streptomyces</taxon>
    </lineage>
</organism>
<dbReference type="InterPro" id="IPR051915">
    <property type="entry name" value="Cellulose_Degrad_GH3"/>
</dbReference>
<evidence type="ECO:0000259" key="8">
    <source>
        <dbReference type="Pfam" id="PF00933"/>
    </source>
</evidence>
<dbReference type="GeneID" id="95592535"/>
<protein>
    <recommendedName>
        <fullName evidence="3">beta-glucosidase</fullName>
        <ecNumber evidence="3">3.2.1.21</ecNumber>
    </recommendedName>
</protein>
<keyword evidence="4" id="KW-0732">Signal</keyword>
<evidence type="ECO:0000256" key="6">
    <source>
        <dbReference type="ARBA" id="ARBA00023295"/>
    </source>
</evidence>
<gene>
    <name evidence="10" type="ORF">Snoj_82430</name>
</gene>
<keyword evidence="6" id="KW-0326">Glycosidase</keyword>
<dbReference type="PRINTS" id="PR00133">
    <property type="entry name" value="GLHYDRLASE3"/>
</dbReference>
<proteinExistence type="inferred from homology"/>
<comment type="caution">
    <text evidence="10">The sequence shown here is derived from an EMBL/GenBank/DDBJ whole genome shotgun (WGS) entry which is preliminary data.</text>
</comment>
<dbReference type="SUPFAM" id="SSF51445">
    <property type="entry name" value="(Trans)glycosidases"/>
    <property type="match status" value="1"/>
</dbReference>
<dbReference type="Gene3D" id="3.40.50.1700">
    <property type="entry name" value="Glycoside hydrolase family 3 C-terminal domain"/>
    <property type="match status" value="1"/>
</dbReference>
<feature type="domain" description="Glycoside hydrolase family 3 N-terminal" evidence="8">
    <location>
        <begin position="83"/>
        <end position="377"/>
    </location>
</feature>
<accession>A0ABQ3T2U3</accession>
<evidence type="ECO:0000256" key="3">
    <source>
        <dbReference type="ARBA" id="ARBA00012744"/>
    </source>
</evidence>
<name>A0ABQ3T2U3_9ACTN</name>
<dbReference type="EMBL" id="BNEC01000005">
    <property type="protein sequence ID" value="GHI74325.1"/>
    <property type="molecule type" value="Genomic_DNA"/>
</dbReference>
<reference evidence="11" key="1">
    <citation type="submission" date="2023-07" db="EMBL/GenBank/DDBJ databases">
        <title>Whole genome shotgun sequence of Streptomyces nojiriensis NBRC 13794.</title>
        <authorList>
            <person name="Komaki H."/>
            <person name="Tamura T."/>
        </authorList>
    </citation>
    <scope>NUCLEOTIDE SEQUENCE [LARGE SCALE GENOMIC DNA]</scope>
    <source>
        <strain evidence="11">NBRC 13794</strain>
    </source>
</reference>
<evidence type="ECO:0000256" key="2">
    <source>
        <dbReference type="ARBA" id="ARBA00005336"/>
    </source>
</evidence>
<keyword evidence="11" id="KW-1185">Reference proteome</keyword>
<dbReference type="Pfam" id="PF00933">
    <property type="entry name" value="Glyco_hydro_3"/>
    <property type="match status" value="1"/>
</dbReference>
<dbReference type="InterPro" id="IPR017853">
    <property type="entry name" value="GH"/>
</dbReference>
<evidence type="ECO:0000256" key="1">
    <source>
        <dbReference type="ARBA" id="ARBA00000448"/>
    </source>
</evidence>
<feature type="domain" description="Glycoside hydrolase family 3 C-terminal" evidence="9">
    <location>
        <begin position="449"/>
        <end position="583"/>
    </location>
</feature>
<dbReference type="InterPro" id="IPR001764">
    <property type="entry name" value="Glyco_hydro_3_N"/>
</dbReference>
<dbReference type="RefSeq" id="WP_189748457.1">
    <property type="nucleotide sequence ID" value="NZ_BMRL01000045.1"/>
</dbReference>
<dbReference type="InterPro" id="IPR036962">
    <property type="entry name" value="Glyco_hydro_3_N_sf"/>
</dbReference>
<dbReference type="EC" id="3.2.1.21" evidence="3"/>
<dbReference type="InterPro" id="IPR036881">
    <property type="entry name" value="Glyco_hydro_3_C_sf"/>
</dbReference>
<evidence type="ECO:0000256" key="7">
    <source>
        <dbReference type="SAM" id="MobiDB-lite"/>
    </source>
</evidence>
<evidence type="ECO:0000313" key="11">
    <source>
        <dbReference type="Proteomes" id="UP000613974"/>
    </source>
</evidence>
<dbReference type="Pfam" id="PF01915">
    <property type="entry name" value="Glyco_hydro_3_C"/>
    <property type="match status" value="1"/>
</dbReference>
<evidence type="ECO:0000259" key="9">
    <source>
        <dbReference type="Pfam" id="PF01915"/>
    </source>
</evidence>
<comment type="catalytic activity">
    <reaction evidence="1">
        <text>Hydrolysis of terminal, non-reducing beta-D-glucosyl residues with release of beta-D-glucose.</text>
        <dbReference type="EC" id="3.2.1.21"/>
    </reaction>
</comment>
<dbReference type="PANTHER" id="PTHR30620:SF16">
    <property type="entry name" value="LYSOSOMAL BETA GLUCOSIDASE"/>
    <property type="match status" value="1"/>
</dbReference>
<dbReference type="SUPFAM" id="SSF52279">
    <property type="entry name" value="Beta-D-glucan exohydrolase, C-terminal domain"/>
    <property type="match status" value="1"/>
</dbReference>
<evidence type="ECO:0000256" key="4">
    <source>
        <dbReference type="ARBA" id="ARBA00022729"/>
    </source>
</evidence>
<keyword evidence="5" id="KW-0378">Hydrolase</keyword>
<dbReference type="PANTHER" id="PTHR30620">
    <property type="entry name" value="PERIPLASMIC BETA-GLUCOSIDASE-RELATED"/>
    <property type="match status" value="1"/>
</dbReference>
<dbReference type="Gene3D" id="3.20.20.300">
    <property type="entry name" value="Glycoside hydrolase, family 3, N-terminal domain"/>
    <property type="match status" value="1"/>
</dbReference>
<evidence type="ECO:0000256" key="5">
    <source>
        <dbReference type="ARBA" id="ARBA00022801"/>
    </source>
</evidence>
<sequence length="615" mass="66527">MNATPDYKDAALPVGRRVEDLLSRMTLEEKAGQLFHSMLMMNADGTPVTETDGSMLPFTTPELIEDRFLTHFNLLGTYGPREMARWQNAVQEMAAATRLGIPVTLSTDPRHTFTDNIGASFNSGAFSAWPEALGLAAIGDPELVHRFADTVRREYLAVGFRVALHPQIDLASEPRWARQSGTFGSDARLTGELVAAYVRGLQGPALGPGSVSAMVKHFPGGGPQKNGEDPHFAHGKEQVYPGGMREHHLEPFRAAIAAGCAQMMPYYGQPIGTDWEEVGFGFNKDVVTGLLREELGFDGIVCADWGLLNDATIFGQVHPARAWGLEHLSVAERAARGLEAGCDQFGGEQCPEVIVELVRSGRVAESRIDESVRRLLREKFTLGLFEDPYVDPDAAAEIVGRSDFTALGAAAQRRSLTVLTNPDGLLPLTAGPKLYVRNVDAAVAAGYGEVVGDPADADLAVLRLRTPYEPRENIFESYFHSGSLAFPEPELAEILALLDRVPTLVCINLERAAVIPEIAERAAALVADYGACDAALLDVAFGRAAPEGRLPFELPRSMKAVEASRPDVPNDTLDPVFPHGHGLPLQRPRATPEHPPSTLRAPSQEPLGGQERRGT</sequence>